<feature type="domain" description="Sigma-54 factor interaction" evidence="7">
    <location>
        <begin position="149"/>
        <end position="376"/>
    </location>
</feature>
<dbReference type="RefSeq" id="WP_020877618.1">
    <property type="nucleotide sequence ID" value="NZ_ATHJ01000105.1"/>
</dbReference>
<evidence type="ECO:0000259" key="8">
    <source>
        <dbReference type="PROSITE" id="PS50110"/>
    </source>
</evidence>
<keyword evidence="1" id="KW-0547">Nucleotide-binding</keyword>
<dbReference type="AlphaFoldDB" id="S7TF33"/>
<dbReference type="GO" id="GO:0000160">
    <property type="term" value="P:phosphorelay signal transduction system"/>
    <property type="evidence" value="ECO:0007669"/>
    <property type="project" value="InterPro"/>
</dbReference>
<dbReference type="Gene3D" id="3.40.50.300">
    <property type="entry name" value="P-loop containing nucleotide triphosphate hydrolases"/>
    <property type="match status" value="1"/>
</dbReference>
<dbReference type="Pfam" id="PF00072">
    <property type="entry name" value="Response_reg"/>
    <property type="match status" value="1"/>
</dbReference>
<evidence type="ECO:0000313" key="9">
    <source>
        <dbReference type="EMBL" id="EPR35802.1"/>
    </source>
</evidence>
<dbReference type="InterPro" id="IPR002078">
    <property type="entry name" value="Sigma_54_int"/>
</dbReference>
<reference evidence="9 10" key="1">
    <citation type="journal article" date="2013" name="Genome Announc.">
        <title>Draft genome sequences for three mercury-methylating, sulfate-reducing bacteria.</title>
        <authorList>
            <person name="Brown S.D."/>
            <person name="Hurt R.A.Jr."/>
            <person name="Gilmour C.C."/>
            <person name="Elias D.A."/>
        </authorList>
    </citation>
    <scope>NUCLEOTIDE SEQUENCE [LARGE SCALE GENOMIC DNA]</scope>
    <source>
        <strain evidence="9 10">DSM 2059</strain>
    </source>
</reference>
<dbReference type="GO" id="GO:0006355">
    <property type="term" value="P:regulation of DNA-templated transcription"/>
    <property type="evidence" value="ECO:0007669"/>
    <property type="project" value="InterPro"/>
</dbReference>
<dbReference type="Pfam" id="PF02954">
    <property type="entry name" value="HTH_8"/>
    <property type="match status" value="1"/>
</dbReference>
<name>S7TF33_DESML</name>
<dbReference type="OrthoDB" id="9763792at2"/>
<feature type="modified residue" description="4-aspartylphosphate" evidence="6">
    <location>
        <position position="55"/>
    </location>
</feature>
<evidence type="ECO:0000256" key="3">
    <source>
        <dbReference type="ARBA" id="ARBA00023015"/>
    </source>
</evidence>
<evidence type="ECO:0000256" key="2">
    <source>
        <dbReference type="ARBA" id="ARBA00022840"/>
    </source>
</evidence>
<dbReference type="Gene3D" id="1.10.10.60">
    <property type="entry name" value="Homeodomain-like"/>
    <property type="match status" value="1"/>
</dbReference>
<evidence type="ECO:0000313" key="10">
    <source>
        <dbReference type="Proteomes" id="UP000014977"/>
    </source>
</evidence>
<dbReference type="FunFam" id="3.40.50.300:FF:000006">
    <property type="entry name" value="DNA-binding transcriptional regulator NtrC"/>
    <property type="match status" value="1"/>
</dbReference>
<dbReference type="SUPFAM" id="SSF52172">
    <property type="entry name" value="CheY-like"/>
    <property type="match status" value="1"/>
</dbReference>
<evidence type="ECO:0000256" key="6">
    <source>
        <dbReference type="PROSITE-ProRule" id="PRU00169"/>
    </source>
</evidence>
<evidence type="ECO:0000256" key="5">
    <source>
        <dbReference type="ARBA" id="ARBA00023163"/>
    </source>
</evidence>
<dbReference type="Gene3D" id="3.40.50.2300">
    <property type="match status" value="1"/>
</dbReference>
<dbReference type="PANTHER" id="PTHR32071">
    <property type="entry name" value="TRANSCRIPTIONAL REGULATORY PROTEIN"/>
    <property type="match status" value="1"/>
</dbReference>
<dbReference type="SMART" id="SM00382">
    <property type="entry name" value="AAA"/>
    <property type="match status" value="1"/>
</dbReference>
<dbReference type="PROSITE" id="PS00688">
    <property type="entry name" value="SIGMA54_INTERACT_3"/>
    <property type="match status" value="1"/>
</dbReference>
<dbReference type="InterPro" id="IPR025662">
    <property type="entry name" value="Sigma_54_int_dom_ATP-bd_1"/>
</dbReference>
<evidence type="ECO:0000259" key="7">
    <source>
        <dbReference type="PROSITE" id="PS50045"/>
    </source>
</evidence>
<dbReference type="SMART" id="SM00448">
    <property type="entry name" value="REC"/>
    <property type="match status" value="1"/>
</dbReference>
<dbReference type="PROSITE" id="PS50045">
    <property type="entry name" value="SIGMA54_INTERACT_4"/>
    <property type="match status" value="1"/>
</dbReference>
<dbReference type="PROSITE" id="PS00675">
    <property type="entry name" value="SIGMA54_INTERACT_1"/>
    <property type="match status" value="1"/>
</dbReference>
<dbReference type="InterPro" id="IPR025944">
    <property type="entry name" value="Sigma_54_int_dom_CS"/>
</dbReference>
<evidence type="ECO:0000256" key="4">
    <source>
        <dbReference type="ARBA" id="ARBA00023125"/>
    </source>
</evidence>
<dbReference type="EMBL" id="ATHJ01000105">
    <property type="protein sequence ID" value="EPR35802.1"/>
    <property type="molecule type" value="Genomic_DNA"/>
</dbReference>
<dbReference type="InterPro" id="IPR025943">
    <property type="entry name" value="Sigma_54_int_dom_ATP-bd_2"/>
</dbReference>
<dbReference type="SUPFAM" id="SSF52540">
    <property type="entry name" value="P-loop containing nucleoside triphosphate hydrolases"/>
    <property type="match status" value="1"/>
</dbReference>
<evidence type="ECO:0000256" key="1">
    <source>
        <dbReference type="ARBA" id="ARBA00022741"/>
    </source>
</evidence>
<keyword evidence="4" id="KW-0238">DNA-binding</keyword>
<gene>
    <name evidence="9" type="ORF">dsmv_0507</name>
</gene>
<dbReference type="STRING" id="897.B2D07_15190"/>
<comment type="caution">
    <text evidence="9">The sequence shown here is derived from an EMBL/GenBank/DDBJ whole genome shotgun (WGS) entry which is preliminary data.</text>
</comment>
<protein>
    <submittedName>
        <fullName evidence="9">Two component, sigma54 specific, transcriptional regulator, Fis family</fullName>
    </submittedName>
</protein>
<dbReference type="Proteomes" id="UP000014977">
    <property type="component" value="Unassembled WGS sequence"/>
</dbReference>
<dbReference type="InterPro" id="IPR001789">
    <property type="entry name" value="Sig_transdc_resp-reg_receiver"/>
</dbReference>
<dbReference type="eggNOG" id="COG2204">
    <property type="taxonomic scope" value="Bacteria"/>
</dbReference>
<keyword evidence="3" id="KW-0805">Transcription regulation</keyword>
<dbReference type="InterPro" id="IPR003593">
    <property type="entry name" value="AAA+_ATPase"/>
</dbReference>
<dbReference type="InterPro" id="IPR027417">
    <property type="entry name" value="P-loop_NTPase"/>
</dbReference>
<dbReference type="GO" id="GO:0005524">
    <property type="term" value="F:ATP binding"/>
    <property type="evidence" value="ECO:0007669"/>
    <property type="project" value="UniProtKB-KW"/>
</dbReference>
<dbReference type="InterPro" id="IPR011006">
    <property type="entry name" value="CheY-like_superfamily"/>
</dbReference>
<dbReference type="GO" id="GO:0043565">
    <property type="term" value="F:sequence-specific DNA binding"/>
    <property type="evidence" value="ECO:0007669"/>
    <property type="project" value="InterPro"/>
</dbReference>
<dbReference type="PROSITE" id="PS50110">
    <property type="entry name" value="RESPONSE_REGULATORY"/>
    <property type="match status" value="1"/>
</dbReference>
<dbReference type="Pfam" id="PF00158">
    <property type="entry name" value="Sigma54_activat"/>
    <property type="match status" value="1"/>
</dbReference>
<dbReference type="Pfam" id="PF25601">
    <property type="entry name" value="AAA_lid_14"/>
    <property type="match status" value="1"/>
</dbReference>
<accession>S7TF33</accession>
<keyword evidence="10" id="KW-1185">Reference proteome</keyword>
<dbReference type="Gene3D" id="1.10.8.60">
    <property type="match status" value="1"/>
</dbReference>
<dbReference type="CDD" id="cd00009">
    <property type="entry name" value="AAA"/>
    <property type="match status" value="1"/>
</dbReference>
<proteinExistence type="predicted"/>
<dbReference type="InterPro" id="IPR002197">
    <property type="entry name" value="HTH_Fis"/>
</dbReference>
<dbReference type="PROSITE" id="PS00676">
    <property type="entry name" value="SIGMA54_INTERACT_2"/>
    <property type="match status" value="1"/>
</dbReference>
<keyword evidence="6" id="KW-0597">Phosphoprotein</keyword>
<organism evidence="9 10">
    <name type="scientific">Desulfococcus multivorans DSM 2059</name>
    <dbReference type="NCBI Taxonomy" id="1121405"/>
    <lineage>
        <taxon>Bacteria</taxon>
        <taxon>Pseudomonadati</taxon>
        <taxon>Thermodesulfobacteriota</taxon>
        <taxon>Desulfobacteria</taxon>
        <taxon>Desulfobacterales</taxon>
        <taxon>Desulfococcaceae</taxon>
        <taxon>Desulfococcus</taxon>
    </lineage>
</organism>
<dbReference type="SUPFAM" id="SSF46689">
    <property type="entry name" value="Homeodomain-like"/>
    <property type="match status" value="1"/>
</dbReference>
<dbReference type="InterPro" id="IPR058031">
    <property type="entry name" value="AAA_lid_NorR"/>
</dbReference>
<keyword evidence="5" id="KW-0804">Transcription</keyword>
<sequence length="456" mass="51137">MDDSIIVIDDDPDYLDILRRRLSTAGFHDITIEADALKAAQRFAEGERFHLALIDVNMPEMNGMALLDRIKNTSPDTECIMVTAVNEVHVAVACIRKGAYDYLVKPVSRENLTLSVNRALERKHLLDLLDIDKKKTLPKLTDTSPFRGIVTRSRNVLKVLKEAELHAHSDVPILITGESGTGKELLAKAVHRASSRASRPMTTVNMAAVTESLFDAEFFGHAKGAFTGADKARIGYLEYADGGTLFLDEIGILPVSLQGKLLRVLQDGEYMKIGTNQPRRADVRIIAATNEDMDQLIEQRRFRQDLYYRLRGGWLHLPPLRERRADIPPLINLFLDEFCGEKDRCRVDVQAMALLMHHDYPGNIRELRAIIQSAVNLAQSGPIVPGCLPEAVRNAGRAQEAEAPREQGPILTLAQVEKAHILKVYRRLDRNKSLTARRLDIGLNTLRRKLSSYGEK</sequence>
<keyword evidence="2" id="KW-0067">ATP-binding</keyword>
<feature type="domain" description="Response regulatory" evidence="8">
    <location>
        <begin position="4"/>
        <end position="120"/>
    </location>
</feature>
<dbReference type="PANTHER" id="PTHR32071:SF13">
    <property type="entry name" value="RESPONSE REGULATOR HSFA"/>
    <property type="match status" value="1"/>
</dbReference>
<dbReference type="InterPro" id="IPR009057">
    <property type="entry name" value="Homeodomain-like_sf"/>
</dbReference>